<evidence type="ECO:0000259" key="7">
    <source>
        <dbReference type="PROSITE" id="PS51228"/>
    </source>
</evidence>
<dbReference type="Pfam" id="PF12796">
    <property type="entry name" value="Ank_2"/>
    <property type="match status" value="1"/>
</dbReference>
<dbReference type="PROSITE" id="PS50297">
    <property type="entry name" value="ANK_REP_REGION"/>
    <property type="match status" value="2"/>
</dbReference>
<evidence type="ECO:0000313" key="9">
    <source>
        <dbReference type="Proteomes" id="UP000276776"/>
    </source>
</evidence>
<organism evidence="10">
    <name type="scientific">Thelazia callipaeda</name>
    <name type="common">Oriental eyeworm</name>
    <name type="synonym">Parasitic nematode</name>
    <dbReference type="NCBI Taxonomy" id="103827"/>
    <lineage>
        <taxon>Eukaryota</taxon>
        <taxon>Metazoa</taxon>
        <taxon>Ecdysozoa</taxon>
        <taxon>Nematoda</taxon>
        <taxon>Chromadorea</taxon>
        <taxon>Rhabditida</taxon>
        <taxon>Spirurina</taxon>
        <taxon>Spiruromorpha</taxon>
        <taxon>Thelazioidea</taxon>
        <taxon>Thelaziidae</taxon>
        <taxon>Thelazia</taxon>
    </lineage>
</organism>
<evidence type="ECO:0000313" key="8">
    <source>
        <dbReference type="EMBL" id="VDN02713.1"/>
    </source>
</evidence>
<dbReference type="InterPro" id="IPR036065">
    <property type="entry name" value="BolA-like_sf"/>
</dbReference>
<dbReference type="PROSITE" id="PS50088">
    <property type="entry name" value="ANK_REPEAT"/>
    <property type="match status" value="2"/>
</dbReference>
<dbReference type="SUPFAM" id="SSF82657">
    <property type="entry name" value="BolA-like"/>
    <property type="match status" value="1"/>
</dbReference>
<evidence type="ECO:0000256" key="5">
    <source>
        <dbReference type="PROSITE-ProRule" id="PRU00023"/>
    </source>
</evidence>
<evidence type="ECO:0000256" key="4">
    <source>
        <dbReference type="ARBA" id="ARBA00023121"/>
    </source>
</evidence>
<evidence type="ECO:0000313" key="10">
    <source>
        <dbReference type="WBParaSite" id="TCLT_0000547401-mRNA-1"/>
    </source>
</evidence>
<dbReference type="PANTHER" id="PTHR24119">
    <property type="entry name" value="ACYL-COA-BINDING DOMAIN-CONTAINING PROTEIN 6"/>
    <property type="match status" value="1"/>
</dbReference>
<dbReference type="Gene3D" id="3.10.20.90">
    <property type="entry name" value="Phosphatidylinositol 3-kinase Catalytic Subunit, Chain A, domain 1"/>
    <property type="match status" value="1"/>
</dbReference>
<dbReference type="EMBL" id="UYYF01004341">
    <property type="protein sequence ID" value="VDN02713.1"/>
    <property type="molecule type" value="Genomic_DNA"/>
</dbReference>
<dbReference type="InterPro" id="IPR002634">
    <property type="entry name" value="BolA"/>
</dbReference>
<dbReference type="InterPro" id="IPR002110">
    <property type="entry name" value="Ankyrin_rpt"/>
</dbReference>
<dbReference type="Gene3D" id="1.25.40.20">
    <property type="entry name" value="Ankyrin repeat-containing domain"/>
    <property type="match status" value="1"/>
</dbReference>
<dbReference type="Pfam" id="PF01722">
    <property type="entry name" value="BolA"/>
    <property type="match status" value="1"/>
</dbReference>
<dbReference type="SMART" id="SM00248">
    <property type="entry name" value="ANK"/>
    <property type="match status" value="2"/>
</dbReference>
<evidence type="ECO:0000256" key="1">
    <source>
        <dbReference type="ARBA" id="ARBA00018419"/>
    </source>
</evidence>
<evidence type="ECO:0000256" key="2">
    <source>
        <dbReference type="ARBA" id="ARBA00022737"/>
    </source>
</evidence>
<dbReference type="OrthoDB" id="10254927at2759"/>
<keyword evidence="3 5" id="KW-0040">ANK repeat</keyword>
<dbReference type="Proteomes" id="UP000276776">
    <property type="component" value="Unassembled WGS sequence"/>
</dbReference>
<dbReference type="GO" id="GO:0000062">
    <property type="term" value="F:fatty-acyl-CoA binding"/>
    <property type="evidence" value="ECO:0007669"/>
    <property type="project" value="InterPro"/>
</dbReference>
<keyword evidence="4" id="KW-0446">Lipid-binding</keyword>
<feature type="repeat" description="ANK" evidence="5">
    <location>
        <begin position="261"/>
        <end position="293"/>
    </location>
</feature>
<reference evidence="10" key="1">
    <citation type="submission" date="2017-02" db="UniProtKB">
        <authorList>
            <consortium name="WormBaseParasite"/>
        </authorList>
    </citation>
    <scope>IDENTIFICATION</scope>
</reference>
<dbReference type="OMA" id="WPWIRDS"/>
<keyword evidence="2" id="KW-0677">Repeat</keyword>
<dbReference type="PROSITE" id="PS51228">
    <property type="entry name" value="ACB_2"/>
    <property type="match status" value="1"/>
</dbReference>
<comment type="similarity">
    <text evidence="6">Belongs to the BolA/IbaG family.</text>
</comment>
<dbReference type="InterPro" id="IPR035984">
    <property type="entry name" value="Acyl-CoA-binding_sf"/>
</dbReference>
<gene>
    <name evidence="8" type="ORF">TCLT_LOCUS5463</name>
</gene>
<sequence length="351" mass="40112">MEETIRQKLTSGLKPYHLEIEDISNQCGLKFCLTIVSDSFNGITRLASHRLVHDVLKDEMDALHALVIKTYTRDQWDIRDMFVYQLLKWTSDNPTSEDEQSKEEISEQLRSKFVSACTYLPTALSEFQISRKNQLYFYARYKLVTDGKADPSKRPKIYDVIAREKFDAWLALDDMSRAEAMRQYIAKMIELNLGWNGTENYHSHYRMRPSTMADSESIETESSQMSMEQLEWFDALDEGNIDKLKDLLDGNPGLLEERDENQLTALHWASDRGKLELVEFLTGAGANVNIQDYDGQTPLHYAVSCTHRSVVDFLLRKGADPVIADFEGNCPLDIVSDAGIKKMLENALGGK</sequence>
<dbReference type="Pfam" id="PF00887">
    <property type="entry name" value="ACBP"/>
    <property type="match status" value="1"/>
</dbReference>
<name>A0A0N5CYF4_THECL</name>
<dbReference type="InterPro" id="IPR000582">
    <property type="entry name" value="Acyl-CoA-binding_protein"/>
</dbReference>
<keyword evidence="9" id="KW-1185">Reference proteome</keyword>
<dbReference type="STRING" id="103827.A0A0N5CYF4"/>
<dbReference type="AlphaFoldDB" id="A0A0N5CYF4"/>
<dbReference type="SUPFAM" id="SSF48403">
    <property type="entry name" value="Ankyrin repeat"/>
    <property type="match status" value="1"/>
</dbReference>
<reference evidence="8 9" key="2">
    <citation type="submission" date="2018-11" db="EMBL/GenBank/DDBJ databases">
        <authorList>
            <consortium name="Pathogen Informatics"/>
        </authorList>
    </citation>
    <scope>NUCLEOTIDE SEQUENCE [LARGE SCALE GENOMIC DNA]</scope>
</reference>
<dbReference type="Gene3D" id="1.20.80.10">
    <property type="match status" value="1"/>
</dbReference>
<dbReference type="PANTHER" id="PTHR24119:SF0">
    <property type="entry name" value="ACYL-COA-BINDING DOMAIN-CONTAINING PROTEIN 6"/>
    <property type="match status" value="1"/>
</dbReference>
<dbReference type="InterPro" id="IPR014352">
    <property type="entry name" value="FERM/acyl-CoA-bd_prot_sf"/>
</dbReference>
<feature type="domain" description="ACB" evidence="7">
    <location>
        <begin position="109"/>
        <end position="197"/>
    </location>
</feature>
<proteinExistence type="inferred from homology"/>
<dbReference type="InterPro" id="IPR036770">
    <property type="entry name" value="Ankyrin_rpt-contain_sf"/>
</dbReference>
<dbReference type="PRINTS" id="PR00689">
    <property type="entry name" value="ACOABINDINGP"/>
</dbReference>
<accession>A0A0N5CYF4</accession>
<feature type="repeat" description="ANK" evidence="5">
    <location>
        <begin position="294"/>
        <end position="326"/>
    </location>
</feature>
<dbReference type="SUPFAM" id="SSF47027">
    <property type="entry name" value="Acyl-CoA binding protein"/>
    <property type="match status" value="1"/>
</dbReference>
<evidence type="ECO:0000256" key="3">
    <source>
        <dbReference type="ARBA" id="ARBA00023043"/>
    </source>
</evidence>
<dbReference type="WBParaSite" id="TCLT_0000547401-mRNA-1">
    <property type="protein sequence ID" value="TCLT_0000547401-mRNA-1"/>
    <property type="gene ID" value="TCLT_0000547401"/>
</dbReference>
<evidence type="ECO:0000256" key="6">
    <source>
        <dbReference type="RuleBase" id="RU003860"/>
    </source>
</evidence>
<protein>
    <recommendedName>
        <fullName evidence="1">Acyl-CoA-binding domain-containing protein 6</fullName>
    </recommendedName>
</protein>